<proteinExistence type="predicted"/>
<comment type="caution">
    <text evidence="2">The sequence shown here is derived from an EMBL/GenBank/DDBJ whole genome shotgun (WGS) entry which is preliminary data.</text>
</comment>
<protein>
    <submittedName>
        <fullName evidence="2">Uncharacterized protein</fullName>
    </submittedName>
</protein>
<dbReference type="EMBL" id="WOWK01000065">
    <property type="protein sequence ID" value="KAF0321970.1"/>
    <property type="molecule type" value="Genomic_DNA"/>
</dbReference>
<reference evidence="2 3" key="1">
    <citation type="submission" date="2019-12" db="EMBL/GenBank/DDBJ databases">
        <title>A genome sequence resource for the geographically widespread anthracnose pathogen Colletotrichum asianum.</title>
        <authorList>
            <person name="Meng Y."/>
        </authorList>
    </citation>
    <scope>NUCLEOTIDE SEQUENCE [LARGE SCALE GENOMIC DNA]</scope>
    <source>
        <strain evidence="2 3">ICMP 18580</strain>
    </source>
</reference>
<name>A0A8H3ZSG5_9PEZI</name>
<organism evidence="2 3">
    <name type="scientific">Colletotrichum asianum</name>
    <dbReference type="NCBI Taxonomy" id="702518"/>
    <lineage>
        <taxon>Eukaryota</taxon>
        <taxon>Fungi</taxon>
        <taxon>Dikarya</taxon>
        <taxon>Ascomycota</taxon>
        <taxon>Pezizomycotina</taxon>
        <taxon>Sordariomycetes</taxon>
        <taxon>Hypocreomycetidae</taxon>
        <taxon>Glomerellales</taxon>
        <taxon>Glomerellaceae</taxon>
        <taxon>Colletotrichum</taxon>
        <taxon>Colletotrichum gloeosporioides species complex</taxon>
    </lineage>
</organism>
<gene>
    <name evidence="2" type="ORF">GQ607_010696</name>
</gene>
<sequence length="168" mass="17957">MAEHPSICVLLAMKSLSPWAGLAASRPGCGSLDTWEGPGGERKSRGVSTRTSEMSSECTRGLCQSSPCLGGPYTSLTAESSGVSGLHGADSECHRTISHWKSRTEKTRCAARSPKSERPLPPSDQFVIWLGPLSSWVSELGEGIQRASALRHDNGEIRGTKTAPDRCF</sequence>
<evidence type="ECO:0000256" key="1">
    <source>
        <dbReference type="SAM" id="SignalP"/>
    </source>
</evidence>
<dbReference type="AlphaFoldDB" id="A0A8H3ZSG5"/>
<feature type="chain" id="PRO_5034039309" evidence="1">
    <location>
        <begin position="24"/>
        <end position="168"/>
    </location>
</feature>
<feature type="signal peptide" evidence="1">
    <location>
        <begin position="1"/>
        <end position="23"/>
    </location>
</feature>
<evidence type="ECO:0000313" key="2">
    <source>
        <dbReference type="EMBL" id="KAF0321970.1"/>
    </source>
</evidence>
<dbReference type="Proteomes" id="UP000434172">
    <property type="component" value="Unassembled WGS sequence"/>
</dbReference>
<keyword evidence="3" id="KW-1185">Reference proteome</keyword>
<keyword evidence="1" id="KW-0732">Signal</keyword>
<evidence type="ECO:0000313" key="3">
    <source>
        <dbReference type="Proteomes" id="UP000434172"/>
    </source>
</evidence>
<accession>A0A8H3ZSG5</accession>